<evidence type="ECO:0000313" key="3">
    <source>
        <dbReference type="EMBL" id="QHS87115.1"/>
    </source>
</evidence>
<proteinExistence type="predicted"/>
<dbReference type="InterPro" id="IPR036249">
    <property type="entry name" value="Thioredoxin-like_sf"/>
</dbReference>
<name>A0A6C0B4H0_9ZZZZ</name>
<dbReference type="SUPFAM" id="SSF52833">
    <property type="entry name" value="Thioredoxin-like"/>
    <property type="match status" value="1"/>
</dbReference>
<dbReference type="Gene3D" id="3.40.30.10">
    <property type="entry name" value="Glutaredoxin"/>
    <property type="match status" value="1"/>
</dbReference>
<evidence type="ECO:0000256" key="1">
    <source>
        <dbReference type="ARBA" id="ARBA00023157"/>
    </source>
</evidence>
<protein>
    <recommendedName>
        <fullName evidence="2">Thioredoxin domain-containing protein</fullName>
    </recommendedName>
</protein>
<feature type="domain" description="Thioredoxin" evidence="2">
    <location>
        <begin position="6"/>
        <end position="73"/>
    </location>
</feature>
<keyword evidence="1" id="KW-1015">Disulfide bond</keyword>
<dbReference type="CDD" id="cd02947">
    <property type="entry name" value="TRX_family"/>
    <property type="match status" value="1"/>
</dbReference>
<evidence type="ECO:0000259" key="2">
    <source>
        <dbReference type="Pfam" id="PF00085"/>
    </source>
</evidence>
<reference evidence="3" key="1">
    <citation type="journal article" date="2020" name="Nature">
        <title>Giant virus diversity and host interactions through global metagenomics.</title>
        <authorList>
            <person name="Schulz F."/>
            <person name="Roux S."/>
            <person name="Paez-Espino D."/>
            <person name="Jungbluth S."/>
            <person name="Walsh D.A."/>
            <person name="Denef V.J."/>
            <person name="McMahon K.D."/>
            <person name="Konstantinidis K.T."/>
            <person name="Eloe-Fadrosh E.A."/>
            <person name="Kyrpides N.C."/>
            <person name="Woyke T."/>
        </authorList>
    </citation>
    <scope>NUCLEOTIDE SEQUENCE</scope>
    <source>
        <strain evidence="3">GVMAG-M-3300009684-20</strain>
    </source>
</reference>
<accession>A0A6C0B4H0</accession>
<dbReference type="InterPro" id="IPR013766">
    <property type="entry name" value="Thioredoxin_domain"/>
</dbReference>
<dbReference type="EMBL" id="MN739078">
    <property type="protein sequence ID" value="QHS87115.1"/>
    <property type="molecule type" value="Genomic_DNA"/>
</dbReference>
<dbReference type="AlphaFoldDB" id="A0A6C0B4H0"/>
<organism evidence="3">
    <name type="scientific">viral metagenome</name>
    <dbReference type="NCBI Taxonomy" id="1070528"/>
    <lineage>
        <taxon>unclassified sequences</taxon>
        <taxon>metagenomes</taxon>
        <taxon>organismal metagenomes</taxon>
    </lineage>
</organism>
<sequence length="92" mass="10264">MQAYFFTSATCGPCKAVKPVVSELQEDYKQITWATVDTANDPGHLATLYKITHVPTMVAVYDGKEIGRHSGTQMMGYFALVKRLTQSQPKQH</sequence>
<dbReference type="Pfam" id="PF00085">
    <property type="entry name" value="Thioredoxin"/>
    <property type="match status" value="1"/>
</dbReference>
<dbReference type="PANTHER" id="PTHR46115">
    <property type="entry name" value="THIOREDOXIN-LIKE PROTEIN 1"/>
    <property type="match status" value="1"/>
</dbReference>